<comment type="caution">
    <text evidence="2">The sequence shown here is derived from an EMBL/GenBank/DDBJ whole genome shotgun (WGS) entry which is preliminary data.</text>
</comment>
<evidence type="ECO:0000313" key="2">
    <source>
        <dbReference type="EMBL" id="KAL2559466.1"/>
    </source>
</evidence>
<dbReference type="AlphaFoldDB" id="A0ABD1XBW5"/>
<accession>A0ABD1XBW5</accession>
<proteinExistence type="predicted"/>
<sequence length="180" mass="19891">MASKSNHNLSSQNGNVNLKINWGVLQEISFMLKSVVNSKDFVPKKKAEVVENMRFLVAEIIHFSEKKSPADEYESMLGEATNTIGELEQLSSLLEKSDLEGKDSLKIGDLLKSLESRRPKLDFFFSRFVAQNDADESNKSSVSCDMEFSNSNGTNDDKKDLPVAVASGTQSMPNQASECS</sequence>
<feature type="compositionally biased region" description="Polar residues" evidence="1">
    <location>
        <begin position="167"/>
        <end position="180"/>
    </location>
</feature>
<dbReference type="EMBL" id="JBFOLJ010000001">
    <property type="protein sequence ID" value="KAL2559466.1"/>
    <property type="molecule type" value="Genomic_DNA"/>
</dbReference>
<dbReference type="Proteomes" id="UP001604277">
    <property type="component" value="Unassembled WGS sequence"/>
</dbReference>
<feature type="region of interest" description="Disordered" evidence="1">
    <location>
        <begin position="136"/>
        <end position="180"/>
    </location>
</feature>
<feature type="compositionally biased region" description="Polar residues" evidence="1">
    <location>
        <begin position="139"/>
        <end position="154"/>
    </location>
</feature>
<reference evidence="3" key="1">
    <citation type="submission" date="2024-07" db="EMBL/GenBank/DDBJ databases">
        <title>Two chromosome-level genome assemblies of Korean endemic species Abeliophyllum distichum and Forsythia ovata (Oleaceae).</title>
        <authorList>
            <person name="Jang H."/>
        </authorList>
    </citation>
    <scope>NUCLEOTIDE SEQUENCE [LARGE SCALE GENOMIC DNA]</scope>
</reference>
<organism evidence="2 3">
    <name type="scientific">Forsythia ovata</name>
    <dbReference type="NCBI Taxonomy" id="205694"/>
    <lineage>
        <taxon>Eukaryota</taxon>
        <taxon>Viridiplantae</taxon>
        <taxon>Streptophyta</taxon>
        <taxon>Embryophyta</taxon>
        <taxon>Tracheophyta</taxon>
        <taxon>Spermatophyta</taxon>
        <taxon>Magnoliopsida</taxon>
        <taxon>eudicotyledons</taxon>
        <taxon>Gunneridae</taxon>
        <taxon>Pentapetalae</taxon>
        <taxon>asterids</taxon>
        <taxon>lamiids</taxon>
        <taxon>Lamiales</taxon>
        <taxon>Oleaceae</taxon>
        <taxon>Forsythieae</taxon>
        <taxon>Forsythia</taxon>
    </lineage>
</organism>
<name>A0ABD1XBW5_9LAMI</name>
<gene>
    <name evidence="2" type="ORF">Fot_04205</name>
</gene>
<evidence type="ECO:0000256" key="1">
    <source>
        <dbReference type="SAM" id="MobiDB-lite"/>
    </source>
</evidence>
<protein>
    <submittedName>
        <fullName evidence="2">Uncharacterized protein</fullName>
    </submittedName>
</protein>
<keyword evidence="3" id="KW-1185">Reference proteome</keyword>
<evidence type="ECO:0000313" key="3">
    <source>
        <dbReference type="Proteomes" id="UP001604277"/>
    </source>
</evidence>